<comment type="caution">
    <text evidence="1">The sequence shown here is derived from an EMBL/GenBank/DDBJ whole genome shotgun (WGS) entry which is preliminary data.</text>
</comment>
<name>A0A5J4Z0B2_PORPP</name>
<evidence type="ECO:0000313" key="2">
    <source>
        <dbReference type="Proteomes" id="UP000324585"/>
    </source>
</evidence>
<evidence type="ECO:0000313" key="1">
    <source>
        <dbReference type="EMBL" id="KAA8496788.1"/>
    </source>
</evidence>
<dbReference type="Proteomes" id="UP000324585">
    <property type="component" value="Unassembled WGS sequence"/>
</dbReference>
<organism evidence="1 2">
    <name type="scientific">Porphyridium purpureum</name>
    <name type="common">Red alga</name>
    <name type="synonym">Porphyridium cruentum</name>
    <dbReference type="NCBI Taxonomy" id="35688"/>
    <lineage>
        <taxon>Eukaryota</taxon>
        <taxon>Rhodophyta</taxon>
        <taxon>Bangiophyceae</taxon>
        <taxon>Porphyridiales</taxon>
        <taxon>Porphyridiaceae</taxon>
        <taxon>Porphyridium</taxon>
    </lineage>
</organism>
<dbReference type="EMBL" id="VRMN01000002">
    <property type="protein sequence ID" value="KAA8496788.1"/>
    <property type="molecule type" value="Genomic_DNA"/>
</dbReference>
<reference evidence="2" key="1">
    <citation type="journal article" date="2019" name="Nat. Commun.">
        <title>Expansion of phycobilisome linker gene families in mesophilic red algae.</title>
        <authorList>
            <person name="Lee J."/>
            <person name="Kim D."/>
            <person name="Bhattacharya D."/>
            <person name="Yoon H.S."/>
        </authorList>
    </citation>
    <scope>NUCLEOTIDE SEQUENCE [LARGE SCALE GENOMIC DNA]</scope>
    <source>
        <strain evidence="2">CCMP 1328</strain>
    </source>
</reference>
<gene>
    <name evidence="1" type="ORF">FVE85_0517</name>
</gene>
<sequence length="130" mass="14198">MYWSSASTCNSSKVRQVAITYLECRFRMLCDELEVSVEQEADSAKSAFAREASGIFLRKGALQMIKQPTRQLLARNPCSCESRSLKVVQGTLGPLLEHVEAAMLSLMPKGPKTDTMRISIASANVVGAEA</sequence>
<dbReference type="AlphaFoldDB" id="A0A5J4Z0B2"/>
<protein>
    <submittedName>
        <fullName evidence="1">Uncharacterized protein</fullName>
    </submittedName>
</protein>
<accession>A0A5J4Z0B2</accession>
<keyword evidence="2" id="KW-1185">Reference proteome</keyword>
<proteinExistence type="predicted"/>